<accession>A0A0F7S7F3</accession>
<name>A0A0F7S7F3_9BASI</name>
<keyword evidence="2" id="KW-1185">Reference proteome</keyword>
<dbReference type="AlphaFoldDB" id="A0A0F7S7F3"/>
<sequence>MGCLTDASLYQVGLRPHTVAPTKRLPGAPTGVA</sequence>
<organism evidence="1 2">
    <name type="scientific">Sporisorium scitamineum</name>
    <dbReference type="NCBI Taxonomy" id="49012"/>
    <lineage>
        <taxon>Eukaryota</taxon>
        <taxon>Fungi</taxon>
        <taxon>Dikarya</taxon>
        <taxon>Basidiomycota</taxon>
        <taxon>Ustilaginomycotina</taxon>
        <taxon>Ustilaginomycetes</taxon>
        <taxon>Ustilaginales</taxon>
        <taxon>Ustilaginaceae</taxon>
        <taxon>Sporisorium</taxon>
    </lineage>
</organism>
<evidence type="ECO:0000313" key="2">
    <source>
        <dbReference type="Proteomes" id="UP000242770"/>
    </source>
</evidence>
<proteinExistence type="predicted"/>
<dbReference type="Proteomes" id="UP000242770">
    <property type="component" value="Unassembled WGS sequence"/>
</dbReference>
<reference evidence="2" key="1">
    <citation type="submission" date="2014-06" db="EMBL/GenBank/DDBJ databases">
        <authorList>
            <person name="Berkman P.J."/>
        </authorList>
    </citation>
    <scope>NUCLEOTIDE SEQUENCE [LARGE SCALE GENOMIC DNA]</scope>
</reference>
<dbReference type="EMBL" id="CCFA01003818">
    <property type="protein sequence ID" value="CDW98867.1"/>
    <property type="molecule type" value="Genomic_DNA"/>
</dbReference>
<gene>
    <name evidence="1" type="primary">SSCI64130.1</name>
</gene>
<protein>
    <submittedName>
        <fullName evidence="1">Uncharacterized protein</fullName>
    </submittedName>
</protein>
<evidence type="ECO:0000313" key="1">
    <source>
        <dbReference type="EMBL" id="CDW98867.1"/>
    </source>
</evidence>